<protein>
    <submittedName>
        <fullName evidence="1">Uncharacterized protein</fullName>
    </submittedName>
</protein>
<comment type="caution">
    <text evidence="1">The sequence shown here is derived from an EMBL/GenBank/DDBJ whole genome shotgun (WGS) entry which is preliminary data.</text>
</comment>
<name>X1R3X9_9ZZZZ</name>
<feature type="non-terminal residue" evidence="1">
    <location>
        <position position="1"/>
    </location>
</feature>
<gene>
    <name evidence="1" type="ORF">S12H4_24170</name>
</gene>
<evidence type="ECO:0000313" key="1">
    <source>
        <dbReference type="EMBL" id="GAI75442.1"/>
    </source>
</evidence>
<dbReference type="AlphaFoldDB" id="X1R3X9"/>
<dbReference type="SUPFAM" id="SSF53649">
    <property type="entry name" value="Alkaline phosphatase-like"/>
    <property type="match status" value="1"/>
</dbReference>
<organism evidence="1">
    <name type="scientific">marine sediment metagenome</name>
    <dbReference type="NCBI Taxonomy" id="412755"/>
    <lineage>
        <taxon>unclassified sequences</taxon>
        <taxon>metagenomes</taxon>
        <taxon>ecological metagenomes</taxon>
    </lineage>
</organism>
<proteinExistence type="predicted"/>
<dbReference type="EMBL" id="BARW01013041">
    <property type="protein sequence ID" value="GAI75442.1"/>
    <property type="molecule type" value="Genomic_DNA"/>
</dbReference>
<dbReference type="Gene3D" id="3.40.720.10">
    <property type="entry name" value="Alkaline Phosphatase, subunit A"/>
    <property type="match status" value="1"/>
</dbReference>
<reference evidence="1" key="1">
    <citation type="journal article" date="2014" name="Front. Microbiol.">
        <title>High frequency of phylogenetically diverse reductive dehalogenase-homologous genes in deep subseafloor sedimentary metagenomes.</title>
        <authorList>
            <person name="Kawai M."/>
            <person name="Futagami T."/>
            <person name="Toyoda A."/>
            <person name="Takaki Y."/>
            <person name="Nishi S."/>
            <person name="Hori S."/>
            <person name="Arai W."/>
            <person name="Tsubouchi T."/>
            <person name="Morono Y."/>
            <person name="Uchiyama I."/>
            <person name="Ito T."/>
            <person name="Fujiyama A."/>
            <person name="Inagaki F."/>
            <person name="Takami H."/>
        </authorList>
    </citation>
    <scope>NUCLEOTIDE SEQUENCE</scope>
    <source>
        <strain evidence="1">Expedition CK06-06</strain>
    </source>
</reference>
<dbReference type="InterPro" id="IPR017850">
    <property type="entry name" value="Alkaline_phosphatase_core_sf"/>
</dbReference>
<sequence>ARSMRTLIENENSVWDNACFMEQEETRAIRTSQWLFMMRIQNTEYDFKHELYDLVNDPDERVDLAQDPEYADVVSKLSAHLSEYFSDYTNPRWDLWKGGTVKSNSTRPFLWKETWGDSWAPEY</sequence>
<accession>X1R3X9</accession>